<comment type="caution">
    <text evidence="3">The sequence shown here is derived from an EMBL/GenBank/DDBJ whole genome shotgun (WGS) entry which is preliminary data.</text>
</comment>
<dbReference type="Pfam" id="PF24626">
    <property type="entry name" value="SH3_Tf2-1"/>
    <property type="match status" value="1"/>
</dbReference>
<feature type="transmembrane region" description="Helical" evidence="1">
    <location>
        <begin position="128"/>
        <end position="150"/>
    </location>
</feature>
<gene>
    <name evidence="3" type="ORF">Tco_0726628</name>
</gene>
<proteinExistence type="predicted"/>
<accession>A0ABQ4YIH1</accession>
<sequence length="183" mass="20583">MGVLHYRLRLPEELAGMHDTFHVSNLKKCLAKDGLHVPIDEIKIDKTLRFVEEPVEIMDREVKSLKRSRIPIVKIKLVESRDRILIKRGCCDNRGLSSIPLSLLSKESSPKGFRGREGDTLHGLVINWSGFCGILHGLVINWSGFVVFNVRLMMLREVGRETLGLAYGALLICSFDLDLCSVG</sequence>
<protein>
    <recommendedName>
        <fullName evidence="2">Tf2-1-like SH3-like domain-containing protein</fullName>
    </recommendedName>
</protein>
<organism evidence="3 4">
    <name type="scientific">Tanacetum coccineum</name>
    <dbReference type="NCBI Taxonomy" id="301880"/>
    <lineage>
        <taxon>Eukaryota</taxon>
        <taxon>Viridiplantae</taxon>
        <taxon>Streptophyta</taxon>
        <taxon>Embryophyta</taxon>
        <taxon>Tracheophyta</taxon>
        <taxon>Spermatophyta</taxon>
        <taxon>Magnoliopsida</taxon>
        <taxon>eudicotyledons</taxon>
        <taxon>Gunneridae</taxon>
        <taxon>Pentapetalae</taxon>
        <taxon>asterids</taxon>
        <taxon>campanulids</taxon>
        <taxon>Asterales</taxon>
        <taxon>Asteraceae</taxon>
        <taxon>Asteroideae</taxon>
        <taxon>Anthemideae</taxon>
        <taxon>Anthemidinae</taxon>
        <taxon>Tanacetum</taxon>
    </lineage>
</organism>
<keyword evidence="1" id="KW-0812">Transmembrane</keyword>
<reference evidence="3" key="1">
    <citation type="journal article" date="2022" name="Int. J. Mol. Sci.">
        <title>Draft Genome of Tanacetum Coccineum: Genomic Comparison of Closely Related Tanacetum-Family Plants.</title>
        <authorList>
            <person name="Yamashiro T."/>
            <person name="Shiraishi A."/>
            <person name="Nakayama K."/>
            <person name="Satake H."/>
        </authorList>
    </citation>
    <scope>NUCLEOTIDE SEQUENCE</scope>
</reference>
<keyword evidence="1" id="KW-1133">Transmembrane helix</keyword>
<evidence type="ECO:0000259" key="2">
    <source>
        <dbReference type="Pfam" id="PF24626"/>
    </source>
</evidence>
<name>A0ABQ4YIH1_9ASTR</name>
<keyword evidence="4" id="KW-1185">Reference proteome</keyword>
<dbReference type="PANTHER" id="PTHR46148">
    <property type="entry name" value="CHROMO DOMAIN-CONTAINING PROTEIN"/>
    <property type="match status" value="1"/>
</dbReference>
<dbReference type="PANTHER" id="PTHR46148:SF59">
    <property type="entry name" value="NUCLEOTIDYLTRANSFERASE, RIBONUCLEASE H"/>
    <property type="match status" value="1"/>
</dbReference>
<reference evidence="3" key="2">
    <citation type="submission" date="2022-01" db="EMBL/GenBank/DDBJ databases">
        <authorList>
            <person name="Yamashiro T."/>
            <person name="Shiraishi A."/>
            <person name="Satake H."/>
            <person name="Nakayama K."/>
        </authorList>
    </citation>
    <scope>NUCLEOTIDE SEQUENCE</scope>
</reference>
<dbReference type="Proteomes" id="UP001151760">
    <property type="component" value="Unassembled WGS sequence"/>
</dbReference>
<evidence type="ECO:0000313" key="4">
    <source>
        <dbReference type="Proteomes" id="UP001151760"/>
    </source>
</evidence>
<dbReference type="EMBL" id="BQNB010010398">
    <property type="protein sequence ID" value="GJS76747.1"/>
    <property type="molecule type" value="Genomic_DNA"/>
</dbReference>
<dbReference type="InterPro" id="IPR056924">
    <property type="entry name" value="SH3_Tf2-1"/>
</dbReference>
<feature type="domain" description="Tf2-1-like SH3-like" evidence="2">
    <location>
        <begin position="3"/>
        <end position="29"/>
    </location>
</feature>
<keyword evidence="1" id="KW-0472">Membrane</keyword>
<evidence type="ECO:0000313" key="3">
    <source>
        <dbReference type="EMBL" id="GJS76747.1"/>
    </source>
</evidence>
<evidence type="ECO:0000256" key="1">
    <source>
        <dbReference type="SAM" id="Phobius"/>
    </source>
</evidence>